<feature type="transmembrane region" description="Helical" evidence="1">
    <location>
        <begin position="39"/>
        <end position="57"/>
    </location>
</feature>
<dbReference type="AlphaFoldDB" id="A0A1H8DBP7"/>
<evidence type="ECO:0000313" key="4">
    <source>
        <dbReference type="Proteomes" id="UP000199531"/>
    </source>
</evidence>
<feature type="transmembrane region" description="Helical" evidence="1">
    <location>
        <begin position="180"/>
        <end position="201"/>
    </location>
</feature>
<evidence type="ECO:0000313" key="3">
    <source>
        <dbReference type="EMBL" id="SEN04545.1"/>
    </source>
</evidence>
<dbReference type="EMBL" id="FOCW01000001">
    <property type="protein sequence ID" value="SEN04545.1"/>
    <property type="molecule type" value="Genomic_DNA"/>
</dbReference>
<reference evidence="3 4" key="1">
    <citation type="submission" date="2016-10" db="EMBL/GenBank/DDBJ databases">
        <authorList>
            <person name="de Groot N.N."/>
        </authorList>
    </citation>
    <scope>NUCLEOTIDE SEQUENCE [LARGE SCALE GENOMIC DNA]</scope>
    <source>
        <strain evidence="3 4">DSM 15123</strain>
    </source>
</reference>
<feature type="domain" description="Cytochrome c assembly protein" evidence="2">
    <location>
        <begin position="61"/>
        <end position="273"/>
    </location>
</feature>
<gene>
    <name evidence="3" type="ORF">SAMN02745977_00259</name>
</gene>
<protein>
    <submittedName>
        <fullName evidence="3">ABC-type uncharacterized transport system, permease component</fullName>
    </submittedName>
</protein>
<keyword evidence="1" id="KW-1133">Transmembrane helix</keyword>
<feature type="transmembrane region" description="Helical" evidence="1">
    <location>
        <begin position="63"/>
        <end position="82"/>
    </location>
</feature>
<feature type="transmembrane region" description="Helical" evidence="1">
    <location>
        <begin position="221"/>
        <end position="239"/>
    </location>
</feature>
<keyword evidence="4" id="KW-1185">Reference proteome</keyword>
<feature type="transmembrane region" description="Helical" evidence="1">
    <location>
        <begin position="94"/>
        <end position="111"/>
    </location>
</feature>
<feature type="transmembrane region" description="Helical" evidence="1">
    <location>
        <begin position="123"/>
        <end position="145"/>
    </location>
</feature>
<dbReference type="Pfam" id="PF01578">
    <property type="entry name" value="Cytochrom_C_asm"/>
    <property type="match status" value="1"/>
</dbReference>
<dbReference type="OrthoDB" id="9780793at2"/>
<dbReference type="InterPro" id="IPR052372">
    <property type="entry name" value="YpjD/HemX"/>
</dbReference>
<dbReference type="STRING" id="1121117.SAMN02745977_00259"/>
<dbReference type="Proteomes" id="UP000199531">
    <property type="component" value="Unassembled WGS sequence"/>
</dbReference>
<dbReference type="PANTHER" id="PTHR38034:SF1">
    <property type="entry name" value="INNER MEMBRANE PROTEIN YPJD"/>
    <property type="match status" value="1"/>
</dbReference>
<dbReference type="PANTHER" id="PTHR38034">
    <property type="entry name" value="INNER MEMBRANE PROTEIN YPJD"/>
    <property type="match status" value="1"/>
</dbReference>
<dbReference type="RefSeq" id="WP_091812990.1">
    <property type="nucleotide sequence ID" value="NZ_FOCW01000001.1"/>
</dbReference>
<proteinExistence type="predicted"/>
<keyword evidence="1" id="KW-0472">Membrane</keyword>
<sequence>MIVASAQSYVPILTFASALAYLAAAGVCHGRTQLSRGGAVLLGVAALLHAVVIGLGLTNPPRFGFGPALSMTAWLALLAYAIESINYPLLQLRWRLAVTGAVTVLLAWLFPGAPFKTPSSDLLPLHLALGLASYGLFAVAVWHAWLMTRAEARMREGPALLREGADEGPRMLPLLTLERLTFHFVTLGFVLLTITILQGWFFSEQLYGAITSSQWRWSHKTIFSLLSWVVFAALLWGRHSLGWRGQRAVRMVYAGAGLLLLSYVGYHFVLEVILRRG</sequence>
<dbReference type="GO" id="GO:0020037">
    <property type="term" value="F:heme binding"/>
    <property type="evidence" value="ECO:0007669"/>
    <property type="project" value="InterPro"/>
</dbReference>
<keyword evidence="1" id="KW-0812">Transmembrane</keyword>
<dbReference type="InterPro" id="IPR002541">
    <property type="entry name" value="Cyt_c_assembly"/>
</dbReference>
<feature type="transmembrane region" description="Helical" evidence="1">
    <location>
        <begin position="6"/>
        <end position="27"/>
    </location>
</feature>
<name>A0A1H8DBP7_9BURK</name>
<dbReference type="GO" id="GO:0017004">
    <property type="term" value="P:cytochrome complex assembly"/>
    <property type="evidence" value="ECO:0007669"/>
    <property type="project" value="InterPro"/>
</dbReference>
<evidence type="ECO:0000259" key="2">
    <source>
        <dbReference type="Pfam" id="PF01578"/>
    </source>
</evidence>
<organism evidence="3 4">
    <name type="scientific">Brachymonas denitrificans DSM 15123</name>
    <dbReference type="NCBI Taxonomy" id="1121117"/>
    <lineage>
        <taxon>Bacteria</taxon>
        <taxon>Pseudomonadati</taxon>
        <taxon>Pseudomonadota</taxon>
        <taxon>Betaproteobacteria</taxon>
        <taxon>Burkholderiales</taxon>
        <taxon>Comamonadaceae</taxon>
        <taxon>Brachymonas</taxon>
    </lineage>
</organism>
<feature type="transmembrane region" description="Helical" evidence="1">
    <location>
        <begin position="251"/>
        <end position="269"/>
    </location>
</feature>
<evidence type="ECO:0000256" key="1">
    <source>
        <dbReference type="SAM" id="Phobius"/>
    </source>
</evidence>
<accession>A0A1H8DBP7</accession>